<protein>
    <submittedName>
        <fullName evidence="1">Uncharacterized protein</fullName>
    </submittedName>
</protein>
<organism evidence="1">
    <name type="scientific">viral metagenome</name>
    <dbReference type="NCBI Taxonomy" id="1070528"/>
    <lineage>
        <taxon>unclassified sequences</taxon>
        <taxon>metagenomes</taxon>
        <taxon>organismal metagenomes</taxon>
    </lineage>
</organism>
<name>A0A6C0JA95_9ZZZZ</name>
<dbReference type="AlphaFoldDB" id="A0A6C0JA95"/>
<sequence length="66" mass="7853">MSSSDCEDRIHLQKLNFIYSALNNGWSIKKNKDTFIFSKKHENRREVFNDDYLTKFVLDNSTLAHK</sequence>
<accession>A0A6C0JA95</accession>
<proteinExistence type="predicted"/>
<reference evidence="1" key="1">
    <citation type="journal article" date="2020" name="Nature">
        <title>Giant virus diversity and host interactions through global metagenomics.</title>
        <authorList>
            <person name="Schulz F."/>
            <person name="Roux S."/>
            <person name="Paez-Espino D."/>
            <person name="Jungbluth S."/>
            <person name="Walsh D.A."/>
            <person name="Denef V.J."/>
            <person name="McMahon K.D."/>
            <person name="Konstantinidis K.T."/>
            <person name="Eloe-Fadrosh E.A."/>
            <person name="Kyrpides N.C."/>
            <person name="Woyke T."/>
        </authorList>
    </citation>
    <scope>NUCLEOTIDE SEQUENCE</scope>
    <source>
        <strain evidence="1">GVMAG-M-3300025880-76</strain>
    </source>
</reference>
<dbReference type="EMBL" id="MN740360">
    <property type="protein sequence ID" value="QHU02549.1"/>
    <property type="molecule type" value="Genomic_DNA"/>
</dbReference>
<evidence type="ECO:0000313" key="1">
    <source>
        <dbReference type="EMBL" id="QHU02549.1"/>
    </source>
</evidence>